<feature type="region of interest" description="Disordered" evidence="1">
    <location>
        <begin position="235"/>
        <end position="265"/>
    </location>
</feature>
<dbReference type="OrthoDB" id="4089867at2759"/>
<feature type="compositionally biased region" description="Low complexity" evidence="1">
    <location>
        <begin position="634"/>
        <end position="643"/>
    </location>
</feature>
<gene>
    <name evidence="2" type="ORF">METBISCDRAFT_27617</name>
</gene>
<feature type="region of interest" description="Disordered" evidence="1">
    <location>
        <begin position="189"/>
        <end position="211"/>
    </location>
</feature>
<feature type="compositionally biased region" description="Basic residues" evidence="1">
    <location>
        <begin position="478"/>
        <end position="487"/>
    </location>
</feature>
<name>A0A4P9ZBG7_9ASCO</name>
<accession>A0A4P9ZBG7</accession>
<feature type="region of interest" description="Disordered" evidence="1">
    <location>
        <begin position="632"/>
        <end position="679"/>
    </location>
</feature>
<sequence length="939" mass="102567">MFSPPINPKRIRLVLLERASSLEPLEIFRGTPSLPTFDDFVSPNSGALDRRQFRKLALSPLSKKIHILHGPLSNLIPFQLRLPPRLSQSLEQKKDRFPTRMIFNGETYEPYFSDTAPLDEEAASDNDDTALSAGTLLLPETLLLLLGAGSDAPRGALWSSGTWGRRGIERKNLNLLKQLSIIREKSVREFSPAQNSAPPTPPTSAPKIPLPSQRLFLGNLGKPVVVLDDDFQRGASTETSHDASPDFAPKTLLSRSAPERSKPASIPTTATFRYSMFLGGTSPLKVTKRIFSDESTDLSVNSFSTVGDAFLKSCASMAAAPSAVEGCLLAMRGPVCRTPLSSAENAVSAVEAPRTSGEPLRSSGSLDDDSDDFSDESVPITPGNTDSASVSASLLTLHLSEPLSASSTELCSFPAETATSGELECKKRVNVPDSDGVIKPLEIAPAVSSDSSFDDTCGAGMKYNFPNNALNTTNGDRAKKKTPHRRAPGSLFGGHMTPNGQIEIPELGEESPLKTKSVALPASHPSADDGDSTTDSEASFNSQFSSLHAKWSRYKHIRGSKSMDANQSPKLCGPSSVRHTHHRSVFTIDTAGLDIGLDDTLSRKEEPTIPTKTTATPLPAAQSKLNAFARWSSTAAAETPAETRCQTPPEPRRSQKVPDIPAADTESIPVTEPPPKVTYPIDFRAPASKPQRSLNYKYFYSNGHTRSLLSLPSYQRTDSEPSSYFFSRKDHEIASTAATETESVTIDLTKEKYDMCLVKRQDLALLYRSVIENTRDGRKIEVVLVDDHEEEEGPLETDELLKIYAQYMGDWNKHVQRQYARGSLRKTALNCSALDANASDSNCSQNSWDSDSAADFTVKSVKKILTPHAILRPQKLPRSLLVKGTVDRHHVAKVRGIPPRRNSPLSPEWQDAEIHALVLKLSLRHDYLDYSQGSYDFNS</sequence>
<dbReference type="AlphaFoldDB" id="A0A4P9ZBG7"/>
<proteinExistence type="predicted"/>
<feature type="region of interest" description="Disordered" evidence="1">
    <location>
        <begin position="347"/>
        <end position="386"/>
    </location>
</feature>
<dbReference type="EMBL" id="ML004464">
    <property type="protein sequence ID" value="RKP30187.1"/>
    <property type="molecule type" value="Genomic_DNA"/>
</dbReference>
<keyword evidence="3" id="KW-1185">Reference proteome</keyword>
<feature type="region of interest" description="Disordered" evidence="1">
    <location>
        <begin position="468"/>
        <end position="499"/>
    </location>
</feature>
<organism evidence="2 3">
    <name type="scientific">Metschnikowia bicuspidata</name>
    <dbReference type="NCBI Taxonomy" id="27322"/>
    <lineage>
        <taxon>Eukaryota</taxon>
        <taxon>Fungi</taxon>
        <taxon>Dikarya</taxon>
        <taxon>Ascomycota</taxon>
        <taxon>Saccharomycotina</taxon>
        <taxon>Pichiomycetes</taxon>
        <taxon>Metschnikowiaceae</taxon>
        <taxon>Metschnikowia</taxon>
    </lineage>
</organism>
<feature type="compositionally biased region" description="Acidic residues" evidence="1">
    <location>
        <begin position="366"/>
        <end position="375"/>
    </location>
</feature>
<evidence type="ECO:0000313" key="3">
    <source>
        <dbReference type="Proteomes" id="UP000268321"/>
    </source>
</evidence>
<evidence type="ECO:0000313" key="2">
    <source>
        <dbReference type="EMBL" id="RKP30187.1"/>
    </source>
</evidence>
<dbReference type="Proteomes" id="UP000268321">
    <property type="component" value="Unassembled WGS sequence"/>
</dbReference>
<protein>
    <submittedName>
        <fullName evidence="2">Uncharacterized protein</fullName>
    </submittedName>
</protein>
<evidence type="ECO:0000256" key="1">
    <source>
        <dbReference type="SAM" id="MobiDB-lite"/>
    </source>
</evidence>
<reference evidence="3" key="1">
    <citation type="journal article" date="2018" name="Nat. Microbiol.">
        <title>Leveraging single-cell genomics to expand the fungal tree of life.</title>
        <authorList>
            <person name="Ahrendt S.R."/>
            <person name="Quandt C.A."/>
            <person name="Ciobanu D."/>
            <person name="Clum A."/>
            <person name="Salamov A."/>
            <person name="Andreopoulos B."/>
            <person name="Cheng J.F."/>
            <person name="Woyke T."/>
            <person name="Pelin A."/>
            <person name="Henrissat B."/>
            <person name="Reynolds N.K."/>
            <person name="Benny G.L."/>
            <person name="Smith M.E."/>
            <person name="James T.Y."/>
            <person name="Grigoriev I.V."/>
        </authorList>
    </citation>
    <scope>NUCLEOTIDE SEQUENCE [LARGE SCALE GENOMIC DNA]</scope>
    <source>
        <strain evidence="3">Baker2002</strain>
    </source>
</reference>
<feature type="region of interest" description="Disordered" evidence="1">
    <location>
        <begin position="517"/>
        <end position="539"/>
    </location>
</feature>